<keyword evidence="2" id="KW-1185">Reference proteome</keyword>
<evidence type="ECO:0000313" key="1">
    <source>
        <dbReference type="EMBL" id="OQV23110.1"/>
    </source>
</evidence>
<protein>
    <submittedName>
        <fullName evidence="1">Uncharacterized protein</fullName>
    </submittedName>
</protein>
<sequence>MQEVSATGFEGMISLLKQHIKQEHAVWANLASTPGLASTIPLPSLPKSSILAMGTFKISSYVNESDVAAVVGNLTANAPAAITTLSANGAIPTPVVVSTTVGMFQRSLC</sequence>
<dbReference type="EMBL" id="MTYJ01000014">
    <property type="protein sequence ID" value="OQV23110.1"/>
    <property type="molecule type" value="Genomic_DNA"/>
</dbReference>
<accession>A0A1W0X6V3</accession>
<dbReference type="Proteomes" id="UP000192578">
    <property type="component" value="Unassembled WGS sequence"/>
</dbReference>
<evidence type="ECO:0000313" key="2">
    <source>
        <dbReference type="Proteomes" id="UP000192578"/>
    </source>
</evidence>
<proteinExistence type="predicted"/>
<reference evidence="2" key="1">
    <citation type="submission" date="2017-01" db="EMBL/GenBank/DDBJ databases">
        <title>Comparative genomics of anhydrobiosis in the tardigrade Hypsibius dujardini.</title>
        <authorList>
            <person name="Yoshida Y."/>
            <person name="Koutsovoulos G."/>
            <person name="Laetsch D."/>
            <person name="Stevens L."/>
            <person name="Kumar S."/>
            <person name="Horikawa D."/>
            <person name="Ishino K."/>
            <person name="Komine S."/>
            <person name="Tomita M."/>
            <person name="Blaxter M."/>
            <person name="Arakawa K."/>
        </authorList>
    </citation>
    <scope>NUCLEOTIDE SEQUENCE [LARGE SCALE GENOMIC DNA]</scope>
    <source>
        <strain evidence="2">Z151</strain>
    </source>
</reference>
<name>A0A1W0X6V3_HYPEX</name>
<organism evidence="1 2">
    <name type="scientific">Hypsibius exemplaris</name>
    <name type="common">Freshwater tardigrade</name>
    <dbReference type="NCBI Taxonomy" id="2072580"/>
    <lineage>
        <taxon>Eukaryota</taxon>
        <taxon>Metazoa</taxon>
        <taxon>Ecdysozoa</taxon>
        <taxon>Tardigrada</taxon>
        <taxon>Eutardigrada</taxon>
        <taxon>Parachela</taxon>
        <taxon>Hypsibioidea</taxon>
        <taxon>Hypsibiidae</taxon>
        <taxon>Hypsibius</taxon>
    </lineage>
</organism>
<gene>
    <name evidence="1" type="ORF">BV898_03155</name>
</gene>
<dbReference type="AlphaFoldDB" id="A0A1W0X6V3"/>
<comment type="caution">
    <text evidence="1">The sequence shown here is derived from an EMBL/GenBank/DDBJ whole genome shotgun (WGS) entry which is preliminary data.</text>
</comment>